<reference evidence="4 5" key="1">
    <citation type="submission" date="2015-05" db="EMBL/GenBank/DDBJ databases">
        <title>Genome sequencing and analysis of members of genus Stenotrophomonas.</title>
        <authorList>
            <person name="Patil P.P."/>
            <person name="Midha S."/>
            <person name="Patil P.B."/>
        </authorList>
    </citation>
    <scope>NUCLEOTIDE SEQUENCE [LARGE SCALE GENOMIC DNA]</scope>
    <source>
        <strain evidence="4 5">DSM 24757</strain>
    </source>
</reference>
<dbReference type="Gene3D" id="1.25.40.10">
    <property type="entry name" value="Tetratricopeptide repeat domain"/>
    <property type="match status" value="2"/>
</dbReference>
<name>A0A0R0D4Z2_9GAMM</name>
<dbReference type="Proteomes" id="UP000050956">
    <property type="component" value="Unassembled WGS sequence"/>
</dbReference>
<dbReference type="PANTHER" id="PTHR44943:SF8">
    <property type="entry name" value="TPR REPEAT-CONTAINING PROTEIN MJ0263"/>
    <property type="match status" value="1"/>
</dbReference>
<keyword evidence="2" id="KW-0802">TPR repeat</keyword>
<sequence length="561" mass="60991">MPHSLRSKSFLLISWLWPMAAWAQATPAAPVVVQADIPLQASLQAEFALQSGRLDEAARAYFAAAQASGRDTRLSERATRIAILANERALAGQALALWQAQSPHAPGVRASAAALALREGDVAAAQPLLAGLVNDPDPLAWRQALGALVNAAGNPQAVGQVVQGLLADDQLPSTMELWQELGRLLLRLDQRALVASMVPAAVQRFPDDPRVALLHAIQLYGDGQAEQALAVLAPVQQRVDDDPALRNALAAQYDAMGQWALAAQVMARGEQDVQSWGLRAALLVRQQDLPGLNVLYDTLVAEAGARPDAAQRLLLGKMAQYLERPGQALSWYRAVAGGPERGEAQLRAVGVLYHMGQPQQALAAARALQDDVAMDKEVRRDAYLAEAELHGLLRDPATELQVLIRGLAAFPGESALLYARGLYWERQDDVRRAEADLRALLLQEPDSAAALNALGYILADRTRRYDEALGLIDRARVAEPDNAAIIDSYGWVLYRLGRHAEALEQLQRAWSLQRDAEVGAHLAEVLLVLGQHEQAEAVYRQARELDRESRAVQLLGERLGR</sequence>
<dbReference type="InterPro" id="IPR011990">
    <property type="entry name" value="TPR-like_helical_dom_sf"/>
</dbReference>
<dbReference type="InterPro" id="IPR051685">
    <property type="entry name" value="Ycf3/AcsC/BcsC/TPR_MFPF"/>
</dbReference>
<dbReference type="SMART" id="SM00028">
    <property type="entry name" value="TPR"/>
    <property type="match status" value="4"/>
</dbReference>
<keyword evidence="1" id="KW-0677">Repeat</keyword>
<dbReference type="PANTHER" id="PTHR44943">
    <property type="entry name" value="CELLULOSE SYNTHASE OPERON PROTEIN C"/>
    <property type="match status" value="1"/>
</dbReference>
<feature type="signal peptide" evidence="3">
    <location>
        <begin position="1"/>
        <end position="23"/>
    </location>
</feature>
<organism evidence="4 5">
    <name type="scientific">Stenotrophomonas ginsengisoli</name>
    <dbReference type="NCBI Taxonomy" id="336566"/>
    <lineage>
        <taxon>Bacteria</taxon>
        <taxon>Pseudomonadati</taxon>
        <taxon>Pseudomonadota</taxon>
        <taxon>Gammaproteobacteria</taxon>
        <taxon>Lysobacterales</taxon>
        <taxon>Lysobacteraceae</taxon>
        <taxon>Stenotrophomonas</taxon>
    </lineage>
</organism>
<evidence type="ECO:0000313" key="4">
    <source>
        <dbReference type="EMBL" id="KRG77213.1"/>
    </source>
</evidence>
<dbReference type="SUPFAM" id="SSF48452">
    <property type="entry name" value="TPR-like"/>
    <property type="match status" value="2"/>
</dbReference>
<dbReference type="RefSeq" id="WP_057637821.1">
    <property type="nucleotide sequence ID" value="NZ_LDJM01000019.1"/>
</dbReference>
<gene>
    <name evidence="4" type="ORF">ABB30_08210</name>
</gene>
<dbReference type="EMBL" id="LDJM01000019">
    <property type="protein sequence ID" value="KRG77213.1"/>
    <property type="molecule type" value="Genomic_DNA"/>
</dbReference>
<protein>
    <submittedName>
        <fullName evidence="4">Membrane protein</fullName>
    </submittedName>
</protein>
<dbReference type="Pfam" id="PF12895">
    <property type="entry name" value="ANAPC3"/>
    <property type="match status" value="1"/>
</dbReference>
<evidence type="ECO:0000256" key="3">
    <source>
        <dbReference type="SAM" id="SignalP"/>
    </source>
</evidence>
<dbReference type="InterPro" id="IPR019734">
    <property type="entry name" value="TPR_rpt"/>
</dbReference>
<evidence type="ECO:0000313" key="5">
    <source>
        <dbReference type="Proteomes" id="UP000050956"/>
    </source>
</evidence>
<dbReference type="PATRIC" id="fig|336566.3.peg.983"/>
<comment type="caution">
    <text evidence="4">The sequence shown here is derived from an EMBL/GenBank/DDBJ whole genome shotgun (WGS) entry which is preliminary data.</text>
</comment>
<proteinExistence type="predicted"/>
<keyword evidence="3" id="KW-0732">Signal</keyword>
<evidence type="ECO:0000256" key="2">
    <source>
        <dbReference type="ARBA" id="ARBA00022803"/>
    </source>
</evidence>
<keyword evidence="5" id="KW-1185">Reference proteome</keyword>
<feature type="chain" id="PRO_5006395105" evidence="3">
    <location>
        <begin position="24"/>
        <end position="561"/>
    </location>
</feature>
<dbReference type="STRING" id="336566.ABB30_08210"/>
<evidence type="ECO:0000256" key="1">
    <source>
        <dbReference type="ARBA" id="ARBA00022737"/>
    </source>
</evidence>
<accession>A0A0R0D4Z2</accession>
<dbReference type="OrthoDB" id="9766710at2"/>
<dbReference type="AlphaFoldDB" id="A0A0R0D4Z2"/>